<accession>A0A506TZI7</accession>
<dbReference type="GO" id="GO:0003700">
    <property type="term" value="F:DNA-binding transcription factor activity"/>
    <property type="evidence" value="ECO:0007669"/>
    <property type="project" value="TreeGrafter"/>
</dbReference>
<evidence type="ECO:0000313" key="7">
    <source>
        <dbReference type="Proteomes" id="UP000318801"/>
    </source>
</evidence>
<dbReference type="GO" id="GO:0003677">
    <property type="term" value="F:DNA binding"/>
    <property type="evidence" value="ECO:0007669"/>
    <property type="project" value="UniProtKB-KW"/>
</dbReference>
<keyword evidence="3" id="KW-0804">Transcription</keyword>
<keyword evidence="2" id="KW-0238">DNA-binding</keyword>
<reference evidence="6 7" key="1">
    <citation type="submission" date="2019-06" db="EMBL/GenBank/DDBJ databases">
        <authorList>
            <person name="Li M."/>
        </authorList>
    </citation>
    <scope>NUCLEOTIDE SEQUENCE [LARGE SCALE GENOMIC DNA]</scope>
    <source>
        <strain evidence="6 7">BGMRC2036</strain>
    </source>
</reference>
<protein>
    <submittedName>
        <fullName evidence="6">IclR family transcriptional regulator</fullName>
    </submittedName>
</protein>
<keyword evidence="7" id="KW-1185">Reference proteome</keyword>
<proteinExistence type="predicted"/>
<dbReference type="InterPro" id="IPR014757">
    <property type="entry name" value="Tscrpt_reg_IclR_C"/>
</dbReference>
<evidence type="ECO:0000256" key="1">
    <source>
        <dbReference type="ARBA" id="ARBA00023015"/>
    </source>
</evidence>
<dbReference type="Gene3D" id="3.30.450.40">
    <property type="match status" value="1"/>
</dbReference>
<feature type="domain" description="HTH iclR-type" evidence="4">
    <location>
        <begin position="11"/>
        <end position="72"/>
    </location>
</feature>
<evidence type="ECO:0000256" key="3">
    <source>
        <dbReference type="ARBA" id="ARBA00023163"/>
    </source>
</evidence>
<dbReference type="PROSITE" id="PS51077">
    <property type="entry name" value="HTH_ICLR"/>
    <property type="match status" value="1"/>
</dbReference>
<dbReference type="RefSeq" id="WP_141150816.1">
    <property type="nucleotide sequence ID" value="NZ_VHLG01000017.1"/>
</dbReference>
<evidence type="ECO:0000313" key="6">
    <source>
        <dbReference type="EMBL" id="TPW27493.1"/>
    </source>
</evidence>
<dbReference type="InterPro" id="IPR036388">
    <property type="entry name" value="WH-like_DNA-bd_sf"/>
</dbReference>
<dbReference type="InterPro" id="IPR050707">
    <property type="entry name" value="HTH_MetabolicPath_Reg"/>
</dbReference>
<dbReference type="PROSITE" id="PS51078">
    <property type="entry name" value="ICLR_ED"/>
    <property type="match status" value="1"/>
</dbReference>
<dbReference type="SUPFAM" id="SSF55781">
    <property type="entry name" value="GAF domain-like"/>
    <property type="match status" value="1"/>
</dbReference>
<dbReference type="OrthoDB" id="9790046at2"/>
<dbReference type="Gene3D" id="1.10.10.10">
    <property type="entry name" value="Winged helix-like DNA-binding domain superfamily/Winged helix DNA-binding domain"/>
    <property type="match status" value="1"/>
</dbReference>
<dbReference type="AlphaFoldDB" id="A0A506TZI7"/>
<keyword evidence="1" id="KW-0805">Transcription regulation</keyword>
<dbReference type="InterPro" id="IPR029016">
    <property type="entry name" value="GAF-like_dom_sf"/>
</dbReference>
<dbReference type="PANTHER" id="PTHR30136">
    <property type="entry name" value="HELIX-TURN-HELIX TRANSCRIPTIONAL REGULATOR, ICLR FAMILY"/>
    <property type="match status" value="1"/>
</dbReference>
<sequence>MTTEENDRYRAPALDKGLDIFELLAETESPLSQAEIAKALSRTPNEIYRMLDRLVRRDYIRRTPEDRYEITLKMFELVHARPPLRRLVNQAVPLLQTLAQDAAQSCHLVVFDRNAPVVVAQVDAPSYWSLAVRVGTRLGLTTTGSGLVFLAMATPEHRALMLKGSGESLNADLEAELETIRAQGYVLMPSGQISGVTNITAPVIGPLGTVIAVVTCPYTERLDRVLETDIQAALTLVLRTADQLSQARRQGGDAG</sequence>
<dbReference type="Pfam" id="PF09339">
    <property type="entry name" value="HTH_IclR"/>
    <property type="match status" value="1"/>
</dbReference>
<evidence type="ECO:0000256" key="2">
    <source>
        <dbReference type="ARBA" id="ARBA00023125"/>
    </source>
</evidence>
<evidence type="ECO:0000259" key="5">
    <source>
        <dbReference type="PROSITE" id="PS51078"/>
    </source>
</evidence>
<dbReference type="InterPro" id="IPR036390">
    <property type="entry name" value="WH_DNA-bd_sf"/>
</dbReference>
<dbReference type="Proteomes" id="UP000318801">
    <property type="component" value="Unassembled WGS sequence"/>
</dbReference>
<dbReference type="PANTHER" id="PTHR30136:SF7">
    <property type="entry name" value="HTH-TYPE TRANSCRIPTIONAL REGULATOR KDGR-RELATED"/>
    <property type="match status" value="1"/>
</dbReference>
<evidence type="ECO:0000259" key="4">
    <source>
        <dbReference type="PROSITE" id="PS51077"/>
    </source>
</evidence>
<name>A0A506TZI7_9HYPH</name>
<dbReference type="Pfam" id="PF01614">
    <property type="entry name" value="IclR_C"/>
    <property type="match status" value="1"/>
</dbReference>
<dbReference type="InterPro" id="IPR005471">
    <property type="entry name" value="Tscrpt_reg_IclR_N"/>
</dbReference>
<gene>
    <name evidence="6" type="ORF">FJU08_19955</name>
</gene>
<dbReference type="SUPFAM" id="SSF46785">
    <property type="entry name" value="Winged helix' DNA-binding domain"/>
    <property type="match status" value="1"/>
</dbReference>
<dbReference type="EMBL" id="VHLG01000017">
    <property type="protein sequence ID" value="TPW27493.1"/>
    <property type="molecule type" value="Genomic_DNA"/>
</dbReference>
<organism evidence="6 7">
    <name type="scientific">Martelella alba</name>
    <dbReference type="NCBI Taxonomy" id="2590451"/>
    <lineage>
        <taxon>Bacteria</taxon>
        <taxon>Pseudomonadati</taxon>
        <taxon>Pseudomonadota</taxon>
        <taxon>Alphaproteobacteria</taxon>
        <taxon>Hyphomicrobiales</taxon>
        <taxon>Aurantimonadaceae</taxon>
        <taxon>Martelella</taxon>
    </lineage>
</organism>
<comment type="caution">
    <text evidence="6">The sequence shown here is derived from an EMBL/GenBank/DDBJ whole genome shotgun (WGS) entry which is preliminary data.</text>
</comment>
<dbReference type="GO" id="GO:0045892">
    <property type="term" value="P:negative regulation of DNA-templated transcription"/>
    <property type="evidence" value="ECO:0007669"/>
    <property type="project" value="TreeGrafter"/>
</dbReference>
<dbReference type="SMART" id="SM00346">
    <property type="entry name" value="HTH_ICLR"/>
    <property type="match status" value="1"/>
</dbReference>
<feature type="domain" description="IclR-ED" evidence="5">
    <location>
        <begin position="73"/>
        <end position="250"/>
    </location>
</feature>